<evidence type="ECO:0000256" key="12">
    <source>
        <dbReference type="PROSITE-ProRule" id="PRU01360"/>
    </source>
</evidence>
<keyword evidence="10 12" id="KW-0472">Membrane</keyword>
<keyword evidence="2 12" id="KW-0813">Transport</keyword>
<dbReference type="EMBL" id="WNWM01000002">
    <property type="protein sequence ID" value="MUI11769.1"/>
    <property type="molecule type" value="Genomic_DNA"/>
</dbReference>
<evidence type="ECO:0000256" key="14">
    <source>
        <dbReference type="RuleBase" id="RU003357"/>
    </source>
</evidence>
<accession>A0A6I3X4I1</accession>
<evidence type="ECO:0000256" key="8">
    <source>
        <dbReference type="ARBA" id="ARBA00023065"/>
    </source>
</evidence>
<dbReference type="InterPro" id="IPR036942">
    <property type="entry name" value="Beta-barrel_TonB_sf"/>
</dbReference>
<evidence type="ECO:0000256" key="10">
    <source>
        <dbReference type="ARBA" id="ARBA00023136"/>
    </source>
</evidence>
<dbReference type="GO" id="GO:0006826">
    <property type="term" value="P:iron ion transport"/>
    <property type="evidence" value="ECO:0007669"/>
    <property type="project" value="UniProtKB-KW"/>
</dbReference>
<evidence type="ECO:0000256" key="4">
    <source>
        <dbReference type="ARBA" id="ARBA00022496"/>
    </source>
</evidence>
<comment type="subcellular location">
    <subcellularLocation>
        <location evidence="1 12">Cell outer membrane</location>
        <topology evidence="1 12">Multi-pass membrane protein</topology>
    </subcellularLocation>
</comment>
<dbReference type="Pfam" id="PF00593">
    <property type="entry name" value="TonB_dep_Rec_b-barrel"/>
    <property type="match status" value="1"/>
</dbReference>
<evidence type="ECO:0000256" key="6">
    <source>
        <dbReference type="ARBA" id="ARBA00022729"/>
    </source>
</evidence>
<proteinExistence type="inferred from homology"/>
<dbReference type="SUPFAM" id="SSF56935">
    <property type="entry name" value="Porins"/>
    <property type="match status" value="1"/>
</dbReference>
<name>A0A6I3X4I1_9BURK</name>
<evidence type="ECO:0000256" key="3">
    <source>
        <dbReference type="ARBA" id="ARBA00022452"/>
    </source>
</evidence>
<dbReference type="InterPro" id="IPR012910">
    <property type="entry name" value="Plug_dom"/>
</dbReference>
<dbReference type="GO" id="GO:0009279">
    <property type="term" value="C:cell outer membrane"/>
    <property type="evidence" value="ECO:0007669"/>
    <property type="project" value="UniProtKB-SubCell"/>
</dbReference>
<feature type="domain" description="TonB-dependent receptor-like beta-barrel" evidence="15">
    <location>
        <begin position="288"/>
        <end position="802"/>
    </location>
</feature>
<evidence type="ECO:0000256" key="5">
    <source>
        <dbReference type="ARBA" id="ARBA00022692"/>
    </source>
</evidence>
<evidence type="ECO:0000313" key="18">
    <source>
        <dbReference type="Proteomes" id="UP000431684"/>
    </source>
</evidence>
<evidence type="ECO:0000259" key="16">
    <source>
        <dbReference type="Pfam" id="PF07715"/>
    </source>
</evidence>
<protein>
    <submittedName>
        <fullName evidence="17">TonB-dependent receptor plug domain-containing protein</fullName>
    </submittedName>
</protein>
<evidence type="ECO:0000256" key="7">
    <source>
        <dbReference type="ARBA" id="ARBA00023004"/>
    </source>
</evidence>
<keyword evidence="4" id="KW-0410">Iron transport</keyword>
<keyword evidence="7" id="KW-0408">Iron</keyword>
<dbReference type="Pfam" id="PF07715">
    <property type="entry name" value="Plug"/>
    <property type="match status" value="1"/>
</dbReference>
<keyword evidence="6" id="KW-0732">Signal</keyword>
<evidence type="ECO:0000313" key="17">
    <source>
        <dbReference type="EMBL" id="MUI11769.1"/>
    </source>
</evidence>
<dbReference type="Proteomes" id="UP000431684">
    <property type="component" value="Unassembled WGS sequence"/>
</dbReference>
<feature type="short sequence motif" description="TonB C-terminal box" evidence="13">
    <location>
        <begin position="821"/>
        <end position="838"/>
    </location>
</feature>
<keyword evidence="5 12" id="KW-0812">Transmembrane</keyword>
<comment type="caution">
    <text evidence="17">The sequence shown here is derived from an EMBL/GenBank/DDBJ whole genome shotgun (WGS) entry which is preliminary data.</text>
</comment>
<keyword evidence="9 14" id="KW-0798">TonB box</keyword>
<dbReference type="PANTHER" id="PTHR32552">
    <property type="entry name" value="FERRICHROME IRON RECEPTOR-RELATED"/>
    <property type="match status" value="1"/>
</dbReference>
<dbReference type="InterPro" id="IPR039426">
    <property type="entry name" value="TonB-dep_rcpt-like"/>
</dbReference>
<gene>
    <name evidence="17" type="ORF">GJV26_04620</name>
</gene>
<keyword evidence="17" id="KW-0675">Receptor</keyword>
<dbReference type="PROSITE" id="PS01156">
    <property type="entry name" value="TONB_DEPENDENT_REC_2"/>
    <property type="match status" value="1"/>
</dbReference>
<dbReference type="PANTHER" id="PTHR32552:SF81">
    <property type="entry name" value="TONB-DEPENDENT OUTER MEMBRANE RECEPTOR"/>
    <property type="match status" value="1"/>
</dbReference>
<dbReference type="InterPro" id="IPR000531">
    <property type="entry name" value="Beta-barrel_TonB"/>
</dbReference>
<dbReference type="Gene3D" id="2.40.170.20">
    <property type="entry name" value="TonB-dependent receptor, beta-barrel domain"/>
    <property type="match status" value="1"/>
</dbReference>
<evidence type="ECO:0000259" key="15">
    <source>
        <dbReference type="Pfam" id="PF00593"/>
    </source>
</evidence>
<organism evidence="17 18">
    <name type="scientific">Pseudoduganella dura</name>
    <dbReference type="NCBI Taxonomy" id="321982"/>
    <lineage>
        <taxon>Bacteria</taxon>
        <taxon>Pseudomonadati</taxon>
        <taxon>Pseudomonadota</taxon>
        <taxon>Betaproteobacteria</taxon>
        <taxon>Burkholderiales</taxon>
        <taxon>Oxalobacteraceae</taxon>
        <taxon>Telluria group</taxon>
        <taxon>Pseudoduganella</taxon>
    </lineage>
</organism>
<dbReference type="AlphaFoldDB" id="A0A6I3X4I1"/>
<keyword evidence="8" id="KW-0406">Ion transport</keyword>
<keyword evidence="18" id="KW-1185">Reference proteome</keyword>
<sequence length="838" mass="88207">MPAAPRAAIQTCIGRARQGGRAPPHPNNNNEGNILIQPFKQTALTLALLAAYAGHAGAAQANPLVAAIAGAPSSIALGLSANEAGADAGTTGTVEAANAAEGAQAGTGATAESFVGAVQTVLVTTRRRVESSQNVPTPMTVLGEDALEGTRTYRVQDLQQLLPSTTINYVHARQLSFAVRGLGNNPASDGLEGSVGIYLDNVYLARPGMAAFDALDVQQLELLRGPQGTLFGKNTTAGVLNISTKKPTSTPERSVELSAGQFGYVQGKAVLSGPITETLSGRFSAYKTHDDGYITNRYNGDKVQGGDRQGVRGQLLYEPGREFSLRLIADYNEESSNNGTLVFYNAGPSGRAIAQAALVGATPVLDPAQRAVSLDTGSSVTVHQGGASAEASWTFANDAKLTSITAWRRWNFVPRNDDGLPVPVTLNVGASANHEQFTQELRWSTPTGGAVESVFGGYYYYQELSNNSFTVNGPLADIYNGNPAGAWSNVSSTAPGELRVNSYALFGQSTWHATDKLDLTAGVRASYEDKWARVVRNAPTGGATVTGAALAARNGRYGAFDSGDLTLTQASPTALLSAGYRLQPTVLLYGSLSHGEKSGGINLAVPGAGGVASMLVGAERANALELGVKSTLLDNRLQLNGNLFTTIVHGYQSNAYDPVSRTSYLTNAGDVRTRGLELEAIATPFRGLTLRANGSFNDVSYLRYTNAPCAPEKTGVFCDLSGRNALVNAPRWIGNLGAQYSRAVAEGLQGYVNGNYAYRGATYGTLDASEYAKIPAYSVSNFSVGVRSTQGAAWDVSLWVKNAFDKHYYTSLWNSGFGSYNAVIGTPRTAGITGRYEF</sequence>
<feature type="domain" description="TonB-dependent receptor plug" evidence="16">
    <location>
        <begin position="133"/>
        <end position="239"/>
    </location>
</feature>
<reference evidence="17 18" key="1">
    <citation type="submission" date="2019-11" db="EMBL/GenBank/DDBJ databases">
        <title>Draft Genome Sequences of Six Type Strains of the Genus Massilia.</title>
        <authorList>
            <person name="Miess H."/>
            <person name="Frediansyah A."/>
            <person name="Goeker M."/>
            <person name="Gross H."/>
        </authorList>
    </citation>
    <scope>NUCLEOTIDE SEQUENCE [LARGE SCALE GENOMIC DNA]</scope>
    <source>
        <strain evidence="17 18">DSM 17513</strain>
    </source>
</reference>
<evidence type="ECO:0000256" key="13">
    <source>
        <dbReference type="PROSITE-ProRule" id="PRU10144"/>
    </source>
</evidence>
<dbReference type="OrthoDB" id="8538693at2"/>
<evidence type="ECO:0000256" key="1">
    <source>
        <dbReference type="ARBA" id="ARBA00004571"/>
    </source>
</evidence>
<evidence type="ECO:0000256" key="2">
    <source>
        <dbReference type="ARBA" id="ARBA00022448"/>
    </source>
</evidence>
<evidence type="ECO:0000256" key="9">
    <source>
        <dbReference type="ARBA" id="ARBA00023077"/>
    </source>
</evidence>
<dbReference type="PROSITE" id="PS52016">
    <property type="entry name" value="TONB_DEPENDENT_REC_3"/>
    <property type="match status" value="1"/>
</dbReference>
<comment type="similarity">
    <text evidence="12 14">Belongs to the TonB-dependent receptor family.</text>
</comment>
<keyword evidence="11 12" id="KW-0998">Cell outer membrane</keyword>
<evidence type="ECO:0000256" key="11">
    <source>
        <dbReference type="ARBA" id="ARBA00023237"/>
    </source>
</evidence>
<dbReference type="InterPro" id="IPR010917">
    <property type="entry name" value="TonB_rcpt_CS"/>
</dbReference>
<keyword evidence="3 12" id="KW-1134">Transmembrane beta strand</keyword>